<feature type="compositionally biased region" description="Polar residues" evidence="2">
    <location>
        <begin position="275"/>
        <end position="287"/>
    </location>
</feature>
<feature type="coiled-coil region" evidence="1">
    <location>
        <begin position="72"/>
        <end position="102"/>
    </location>
</feature>
<dbReference type="PANTHER" id="PTHR35117">
    <property type="entry name" value="MYOSIN-M HEAVY PROTEIN"/>
    <property type="match status" value="1"/>
</dbReference>
<feature type="region of interest" description="Disordered" evidence="2">
    <location>
        <begin position="274"/>
        <end position="302"/>
    </location>
</feature>
<gene>
    <name evidence="3" type="ORF">ACH5RR_004931</name>
</gene>
<sequence length="523" mass="57378">MGKQTSTTVNKSRKVENMIGKGKVTPVQIAFIVDRYLSDNNYTQTRSNFRSEASNLISKSSVLEAPKSLLSLGAMLDEYICLKEEKVRLEQERCRMEQEKLRVHNLLHGMQDAMNGFNAAATTHEFTPPPPPPPLPPPPPISKSGFRTPNVEQLPIGSPPGGYYSSAYKSTAVISTSKPSKTREDTTNISTEIRDHPLLKRKGSKVVSDASITIKRSCRSSTSKQLLPRDTKAHPQPTMENNYRVVSRKHPVAKSQAEGCNVVQSSHVVKCLFNQPAQSPPTNSSGPKTPPLESFSQAEKSASPLEKFLTGTSSKDVTPQQVNCTIISSETIQISPAKQISYYSIARNQHISTSSPAKANLKKLNKRDHVKGRLDFDTPDKHTPSEKPTSTEIPTSECVKEVDILDLELEALENINLSELLVDFDLLDERTSYSTEPAVDSSPDSISWSPQKLPKVDIGANQVFTQLSSTVTEILAEKDVTISGPDSVTTVKSVTKTFKILSPAKGHRSCSDGANLLVENRLD</sequence>
<accession>A0ABD3AYX5</accession>
<evidence type="ECO:0000313" key="3">
    <source>
        <dbReference type="EMBL" id="KAL3536470.1"/>
    </source>
</evidence>
<dbReference type="PANTHER" id="PTHR35117:SF1">
    <property type="entry name" value="MYOSIN-M HEAVY PROTEIN"/>
    <property type="match status" value="1"/>
</dbReference>
<evidence type="ECO:0000256" key="1">
    <source>
        <dbReference type="SAM" id="Coils"/>
    </source>
</evidence>
<evidence type="ECO:0000256" key="2">
    <source>
        <dbReference type="SAM" id="MobiDB-lite"/>
    </source>
</evidence>
<dbReference type="Proteomes" id="UP001630127">
    <property type="component" value="Unassembled WGS sequence"/>
</dbReference>
<keyword evidence="1" id="KW-0175">Coiled coil</keyword>
<feature type="compositionally biased region" description="Basic and acidic residues" evidence="2">
    <location>
        <begin position="371"/>
        <end position="385"/>
    </location>
</feature>
<protein>
    <submittedName>
        <fullName evidence="3">Uncharacterized protein</fullName>
    </submittedName>
</protein>
<keyword evidence="4" id="KW-1185">Reference proteome</keyword>
<feature type="region of interest" description="Disordered" evidence="2">
    <location>
        <begin position="219"/>
        <end position="239"/>
    </location>
</feature>
<organism evidence="3 4">
    <name type="scientific">Cinchona calisaya</name>
    <dbReference type="NCBI Taxonomy" id="153742"/>
    <lineage>
        <taxon>Eukaryota</taxon>
        <taxon>Viridiplantae</taxon>
        <taxon>Streptophyta</taxon>
        <taxon>Embryophyta</taxon>
        <taxon>Tracheophyta</taxon>
        <taxon>Spermatophyta</taxon>
        <taxon>Magnoliopsida</taxon>
        <taxon>eudicotyledons</taxon>
        <taxon>Gunneridae</taxon>
        <taxon>Pentapetalae</taxon>
        <taxon>asterids</taxon>
        <taxon>lamiids</taxon>
        <taxon>Gentianales</taxon>
        <taxon>Rubiaceae</taxon>
        <taxon>Cinchonoideae</taxon>
        <taxon>Cinchoneae</taxon>
        <taxon>Cinchona</taxon>
    </lineage>
</organism>
<dbReference type="AlphaFoldDB" id="A0ABD3AYX5"/>
<feature type="compositionally biased region" description="Basic residues" evidence="2">
    <location>
        <begin position="360"/>
        <end position="370"/>
    </location>
</feature>
<comment type="caution">
    <text evidence="3">The sequence shown here is derived from an EMBL/GenBank/DDBJ whole genome shotgun (WGS) entry which is preliminary data.</text>
</comment>
<name>A0ABD3AYX5_9GENT</name>
<dbReference type="EMBL" id="JBJUIK010000002">
    <property type="protein sequence ID" value="KAL3536470.1"/>
    <property type="molecule type" value="Genomic_DNA"/>
</dbReference>
<proteinExistence type="predicted"/>
<reference evidence="3 4" key="1">
    <citation type="submission" date="2024-11" db="EMBL/GenBank/DDBJ databases">
        <title>A near-complete genome assembly of Cinchona calisaya.</title>
        <authorList>
            <person name="Lian D.C."/>
            <person name="Zhao X.W."/>
            <person name="Wei L."/>
        </authorList>
    </citation>
    <scope>NUCLEOTIDE SEQUENCE [LARGE SCALE GENOMIC DNA]</scope>
    <source>
        <tissue evidence="3">Nenye</tissue>
    </source>
</reference>
<evidence type="ECO:0000313" key="4">
    <source>
        <dbReference type="Proteomes" id="UP001630127"/>
    </source>
</evidence>
<feature type="region of interest" description="Disordered" evidence="2">
    <location>
        <begin position="354"/>
        <end position="394"/>
    </location>
</feature>